<sequence>MSSPQYVITLSVLTHGRTTIMNLDPNTTSIFDNTRLYQLSRQLDYTPARCVTDTRTMSYLNTIFRKDFQNKTTFQVIQEYIDYSTPKYLSIYKENGVYVDDNIGNLYDPITFDKTIHTLDSISSANSFFDRAIDRNIFQPMFGIFIVSVHKKTINNGKPALKLVFPTPDVEKNDQNINLLDLNSVEKLTEYMPSLTTTIYETIHSIYEDEQPSIPSSIPRHDMPVYFNKSHANMRFMEGTNIKIVRLSYIVEMIKKIFGKNTSLNIMDYSCSVLPEDFPDKDKIYQQYMKPMHNAKMTDLELGSRRSFGGKRSRQLRSIMKNSKTKTTRRKKKSRKVKFSKKLRRYTKKTTKRRKKHTKRGGSTGEKTPDREHNFRPIRPSFSPEQSPEQSIGEISDFSYDNETVSSQRSSMSSLGDFEVEDLEKLRNIIDMIHTHIFFNYVDSGYNTNVLNLMINDLEVYDLHRKVEYIHNEVDKMQADSDDGKNRKHDVLETLDILLELMPNTREPTPIEEHSGGKRKHSKTRK</sequence>
<accession>A0A6C0IJG1</accession>
<feature type="region of interest" description="Disordered" evidence="1">
    <location>
        <begin position="503"/>
        <end position="526"/>
    </location>
</feature>
<protein>
    <submittedName>
        <fullName evidence="2">Uncharacterized protein</fullName>
    </submittedName>
</protein>
<feature type="compositionally biased region" description="Basic residues" evidence="1">
    <location>
        <begin position="517"/>
        <end position="526"/>
    </location>
</feature>
<proteinExistence type="predicted"/>
<feature type="compositionally biased region" description="Basic residues" evidence="1">
    <location>
        <begin position="323"/>
        <end position="360"/>
    </location>
</feature>
<organism evidence="2">
    <name type="scientific">viral metagenome</name>
    <dbReference type="NCBI Taxonomy" id="1070528"/>
    <lineage>
        <taxon>unclassified sequences</taxon>
        <taxon>metagenomes</taxon>
        <taxon>organismal metagenomes</taxon>
    </lineage>
</organism>
<feature type="compositionally biased region" description="Low complexity" evidence="1">
    <location>
        <begin position="380"/>
        <end position="391"/>
    </location>
</feature>
<dbReference type="AlphaFoldDB" id="A0A6C0IJG1"/>
<feature type="region of interest" description="Disordered" evidence="1">
    <location>
        <begin position="300"/>
        <end position="392"/>
    </location>
</feature>
<evidence type="ECO:0000313" key="2">
    <source>
        <dbReference type="EMBL" id="QHT93371.1"/>
    </source>
</evidence>
<evidence type="ECO:0000256" key="1">
    <source>
        <dbReference type="SAM" id="MobiDB-lite"/>
    </source>
</evidence>
<dbReference type="EMBL" id="MN740207">
    <property type="protein sequence ID" value="QHT93371.1"/>
    <property type="molecule type" value="Genomic_DNA"/>
</dbReference>
<reference evidence="2" key="1">
    <citation type="journal article" date="2020" name="Nature">
        <title>Giant virus diversity and host interactions through global metagenomics.</title>
        <authorList>
            <person name="Schulz F."/>
            <person name="Roux S."/>
            <person name="Paez-Espino D."/>
            <person name="Jungbluth S."/>
            <person name="Walsh D.A."/>
            <person name="Denef V.J."/>
            <person name="McMahon K.D."/>
            <person name="Konstantinidis K.T."/>
            <person name="Eloe-Fadrosh E.A."/>
            <person name="Kyrpides N.C."/>
            <person name="Woyke T."/>
        </authorList>
    </citation>
    <scope>NUCLEOTIDE SEQUENCE</scope>
    <source>
        <strain evidence="2">GVMAG-M-3300024252-29</strain>
    </source>
</reference>
<name>A0A6C0IJG1_9ZZZZ</name>